<comment type="caution">
    <text evidence="1">The sequence shown here is derived from an EMBL/GenBank/DDBJ whole genome shotgun (WGS) entry which is preliminary data.</text>
</comment>
<keyword evidence="1" id="KW-0540">Nuclease</keyword>
<dbReference type="RefSeq" id="WP_357810349.1">
    <property type="nucleotide sequence ID" value="NZ_JBEYBM010000033.1"/>
</dbReference>
<reference evidence="1 2" key="1">
    <citation type="submission" date="2024-06" db="EMBL/GenBank/DDBJ databases">
        <title>The Natural Products Discovery Center: Release of the First 8490 Sequenced Strains for Exploring Actinobacteria Biosynthetic Diversity.</title>
        <authorList>
            <person name="Kalkreuter E."/>
            <person name="Kautsar S.A."/>
            <person name="Yang D."/>
            <person name="Bader C.D."/>
            <person name="Teijaro C.N."/>
            <person name="Fluegel L."/>
            <person name="Davis C.M."/>
            <person name="Simpson J.R."/>
            <person name="Lauterbach L."/>
            <person name="Steele A.D."/>
            <person name="Gui C."/>
            <person name="Meng S."/>
            <person name="Li G."/>
            <person name="Viehrig K."/>
            <person name="Ye F."/>
            <person name="Su P."/>
            <person name="Kiefer A.F."/>
            <person name="Nichols A."/>
            <person name="Cepeda A.J."/>
            <person name="Yan W."/>
            <person name="Fan B."/>
            <person name="Jiang Y."/>
            <person name="Adhikari A."/>
            <person name="Zheng C.-J."/>
            <person name="Schuster L."/>
            <person name="Cowan T.M."/>
            <person name="Smanski M.J."/>
            <person name="Chevrette M.G."/>
            <person name="De Carvalho L.P.S."/>
            <person name="Shen B."/>
        </authorList>
    </citation>
    <scope>NUCLEOTIDE SEQUENCE [LARGE SCALE GENOMIC DNA]</scope>
    <source>
        <strain evidence="1 2">NPDC019434</strain>
    </source>
</reference>
<protein>
    <submittedName>
        <fullName evidence="1">Eco29kI family restriction endonuclease</fullName>
        <ecNumber evidence="1">3.1.21.-</ecNumber>
    </submittedName>
</protein>
<dbReference type="Pfam" id="PF09517">
    <property type="entry name" value="RE_Eco29kI"/>
    <property type="match status" value="1"/>
</dbReference>
<sequence length="219" mass="24639">MGAEYSPESFDPLSTTRLSNTICEMLERQPLVSMADEIPRFEGAGLYALYYRGDSVELYRPLAKLQIPVYAGQGRSSNSATGATVKAARPVFSRLRMHRKSIIQGGLPIAEFRFRALLMPDVHADLGENGLRVGYQPVWNSLLKGFGSNEQGPATRRSGKTKWDTVHDGRSRTYGEVVHEAAQLIAEAKNHIQWQIEEYPRLQWQHPTVEVNHEDLTTN</sequence>
<name>A0ABV2X5B6_9NOCA</name>
<accession>A0ABV2X5B6</accession>
<evidence type="ECO:0000313" key="2">
    <source>
        <dbReference type="Proteomes" id="UP001550535"/>
    </source>
</evidence>
<keyword evidence="2" id="KW-1185">Reference proteome</keyword>
<dbReference type="GO" id="GO:0004519">
    <property type="term" value="F:endonuclease activity"/>
    <property type="evidence" value="ECO:0007669"/>
    <property type="project" value="UniProtKB-KW"/>
</dbReference>
<keyword evidence="1" id="KW-0255">Endonuclease</keyword>
<dbReference type="Proteomes" id="UP001550535">
    <property type="component" value="Unassembled WGS sequence"/>
</dbReference>
<gene>
    <name evidence="1" type="ORF">ABZ507_04605</name>
</gene>
<dbReference type="EC" id="3.1.21.-" evidence="1"/>
<dbReference type="EMBL" id="JBEYBR010000007">
    <property type="protein sequence ID" value="MEU2121095.1"/>
    <property type="molecule type" value="Genomic_DNA"/>
</dbReference>
<organism evidence="1 2">
    <name type="scientific">Nocardia niwae</name>
    <dbReference type="NCBI Taxonomy" id="626084"/>
    <lineage>
        <taxon>Bacteria</taxon>
        <taxon>Bacillati</taxon>
        <taxon>Actinomycetota</taxon>
        <taxon>Actinomycetes</taxon>
        <taxon>Mycobacteriales</taxon>
        <taxon>Nocardiaceae</taxon>
        <taxon>Nocardia</taxon>
    </lineage>
</organism>
<dbReference type="GO" id="GO:0016787">
    <property type="term" value="F:hydrolase activity"/>
    <property type="evidence" value="ECO:0007669"/>
    <property type="project" value="UniProtKB-KW"/>
</dbReference>
<dbReference type="InterPro" id="IPR018575">
    <property type="entry name" value="Restrct_endonuc_II_Eco29kI"/>
</dbReference>
<evidence type="ECO:0000313" key="1">
    <source>
        <dbReference type="EMBL" id="MEU2121095.1"/>
    </source>
</evidence>
<keyword evidence="1" id="KW-0378">Hydrolase</keyword>
<proteinExistence type="predicted"/>